<evidence type="ECO:0000256" key="1">
    <source>
        <dbReference type="SAM" id="Phobius"/>
    </source>
</evidence>
<feature type="transmembrane region" description="Helical" evidence="1">
    <location>
        <begin position="20"/>
        <end position="42"/>
    </location>
</feature>
<dbReference type="PATRIC" id="fig|1434123.4.peg.180"/>
<dbReference type="STRING" id="1434123.MSVAZ_0192"/>
<sequence>MTIGTPNQLGEFESELTASLFGVVPAVLIGGIGSIVIAVLWMKLFPELLHASKLGYSTD</sequence>
<evidence type="ECO:0000313" key="2">
    <source>
        <dbReference type="EMBL" id="AKB42461.1"/>
    </source>
</evidence>
<name>A0A0E3LGG1_9EURY</name>
<keyword evidence="1" id="KW-0812">Transmembrane</keyword>
<dbReference type="EMBL" id="CP009520">
    <property type="protein sequence ID" value="AKB42461.1"/>
    <property type="molecule type" value="Genomic_DNA"/>
</dbReference>
<gene>
    <name evidence="2" type="ORF">MSVAZ_0192</name>
</gene>
<dbReference type="AlphaFoldDB" id="A0A0E3LGG1"/>
<keyword evidence="1" id="KW-1133">Transmembrane helix</keyword>
<proteinExistence type="predicted"/>
<reference evidence="2 3" key="1">
    <citation type="submission" date="2014-07" db="EMBL/GenBank/DDBJ databases">
        <title>Methanogenic archaea and the global carbon cycle.</title>
        <authorList>
            <person name="Henriksen J.R."/>
            <person name="Luke J."/>
            <person name="Reinhart S."/>
            <person name="Benedict M.N."/>
            <person name="Youngblut N.D."/>
            <person name="Metcalf M.E."/>
            <person name="Whitaker R.J."/>
            <person name="Metcalf W.W."/>
        </authorList>
    </citation>
    <scope>NUCLEOTIDE SEQUENCE [LARGE SCALE GENOMIC DNA]</scope>
    <source>
        <strain evidence="2 3">Z-761</strain>
    </source>
</reference>
<dbReference type="RefSeq" id="WP_048116912.1">
    <property type="nucleotide sequence ID" value="NZ_CP009520.1"/>
</dbReference>
<evidence type="ECO:0000313" key="3">
    <source>
        <dbReference type="Proteomes" id="UP000033096"/>
    </source>
</evidence>
<accession>A0A0E3LGG1</accession>
<keyword evidence="3" id="KW-1185">Reference proteome</keyword>
<organism evidence="2 3">
    <name type="scientific">Methanosarcina vacuolata Z-761</name>
    <dbReference type="NCBI Taxonomy" id="1434123"/>
    <lineage>
        <taxon>Archaea</taxon>
        <taxon>Methanobacteriati</taxon>
        <taxon>Methanobacteriota</taxon>
        <taxon>Stenosarchaea group</taxon>
        <taxon>Methanomicrobia</taxon>
        <taxon>Methanosarcinales</taxon>
        <taxon>Methanosarcinaceae</taxon>
        <taxon>Methanosarcina</taxon>
    </lineage>
</organism>
<dbReference type="KEGG" id="mvc:MSVAZ_0192"/>
<protein>
    <submittedName>
        <fullName evidence="2">MFS general substrate transporter</fullName>
    </submittedName>
</protein>
<keyword evidence="1" id="KW-0472">Membrane</keyword>
<dbReference type="GeneID" id="24808545"/>
<dbReference type="Proteomes" id="UP000033096">
    <property type="component" value="Chromosome"/>
</dbReference>
<dbReference type="HOGENOM" id="CLU_2949296_0_0_2"/>